<organism evidence="2 3">
    <name type="scientific">Pseudomonas lundensis</name>
    <dbReference type="NCBI Taxonomy" id="86185"/>
    <lineage>
        <taxon>Bacteria</taxon>
        <taxon>Pseudomonadati</taxon>
        <taxon>Pseudomonadota</taxon>
        <taxon>Gammaproteobacteria</taxon>
        <taxon>Pseudomonadales</taxon>
        <taxon>Pseudomonadaceae</taxon>
        <taxon>Pseudomonas</taxon>
    </lineage>
</organism>
<keyword evidence="1" id="KW-0732">Signal</keyword>
<comment type="caution">
    <text evidence="2">The sequence shown here is derived from an EMBL/GenBank/DDBJ whole genome shotgun (WGS) entry which is preliminary data.</text>
</comment>
<evidence type="ECO:0000313" key="2">
    <source>
        <dbReference type="EMBL" id="OZY58868.1"/>
    </source>
</evidence>
<dbReference type="OrthoDB" id="6934123at2"/>
<dbReference type="AlphaFoldDB" id="A0A266N8M1"/>
<name>A0A266N8M1_9PSED</name>
<evidence type="ECO:0008006" key="4">
    <source>
        <dbReference type="Google" id="ProtNLM"/>
    </source>
</evidence>
<protein>
    <recommendedName>
        <fullName evidence="4">Lipoprotein</fullName>
    </recommendedName>
</protein>
<evidence type="ECO:0000313" key="3">
    <source>
        <dbReference type="Proteomes" id="UP000215788"/>
    </source>
</evidence>
<reference evidence="2 3" key="1">
    <citation type="submission" date="2017-08" db="EMBL/GenBank/DDBJ databases">
        <title>Genomic and metabolic characterisation of spoilage-associated Pseudomonas species.</title>
        <authorList>
            <person name="Stanborough T."/>
            <person name="Fegan N."/>
            <person name="Powell S.M."/>
            <person name="Singh T."/>
            <person name="Tamplin M.L."/>
            <person name="Chandry P.S."/>
        </authorList>
    </citation>
    <scope>NUCLEOTIDE SEQUENCE [LARGE SCALE GENOMIC DNA]</scope>
    <source>
        <strain evidence="2 3">L1802</strain>
    </source>
</reference>
<evidence type="ECO:0000256" key="1">
    <source>
        <dbReference type="SAM" id="SignalP"/>
    </source>
</evidence>
<feature type="chain" id="PRO_5012470174" description="Lipoprotein" evidence="1">
    <location>
        <begin position="24"/>
        <end position="153"/>
    </location>
</feature>
<gene>
    <name evidence="2" type="ORF">CJF39_14195</name>
</gene>
<dbReference type="Proteomes" id="UP000215788">
    <property type="component" value="Unassembled WGS sequence"/>
</dbReference>
<dbReference type="RefSeq" id="WP_094993984.1">
    <property type="nucleotide sequence ID" value="NZ_NQKI01000021.1"/>
</dbReference>
<accession>A0A266N8M1</accession>
<sequence>MTKPFLLMAWGISLIFQTSLALASTPSCDAVINAIQQGFQLVKDTPTQSQQTVAFSRGGNTKVYFSCTLGKPDVAFYWDGSAPDVGFYELVGRVGNLVSQSPVPEVVKLSKQCRQEALKNGSEIATIEQKGLAIECQAFERDGGGTTITVFAE</sequence>
<dbReference type="EMBL" id="NQKI01000021">
    <property type="protein sequence ID" value="OZY58868.1"/>
    <property type="molecule type" value="Genomic_DNA"/>
</dbReference>
<proteinExistence type="predicted"/>
<feature type="signal peptide" evidence="1">
    <location>
        <begin position="1"/>
        <end position="23"/>
    </location>
</feature>